<evidence type="ECO:0000313" key="2">
    <source>
        <dbReference type="RefSeq" id="XP_026099321.1"/>
    </source>
</evidence>
<dbReference type="OrthoDB" id="8959871at2759"/>
<name>A0A6P6MTA8_CARAU</name>
<dbReference type="Proteomes" id="UP000515129">
    <property type="component" value="Unplaced"/>
</dbReference>
<dbReference type="SUPFAM" id="SSF50249">
    <property type="entry name" value="Nucleic acid-binding proteins"/>
    <property type="match status" value="1"/>
</dbReference>
<proteinExistence type="predicted"/>
<dbReference type="Gene3D" id="2.40.50.140">
    <property type="entry name" value="Nucleic acid-binding proteins"/>
    <property type="match status" value="1"/>
</dbReference>
<reference evidence="2 3" key="1">
    <citation type="submission" date="2025-04" db="UniProtKB">
        <authorList>
            <consortium name="RefSeq"/>
        </authorList>
    </citation>
    <scope>IDENTIFICATION</scope>
    <source>
        <strain evidence="2 3">Wakin</strain>
        <tissue evidence="2 3">Muscle</tissue>
    </source>
</reference>
<dbReference type="KEGG" id="caua:113086111"/>
<accession>A0A6P6MTA8</accession>
<gene>
    <name evidence="2" type="primary">LOC113070295</name>
    <name evidence="3" type="synonym">LOC113086111</name>
    <name evidence="4" type="synonym">LOC113092935</name>
</gene>
<dbReference type="KEGG" id="caua:113092935"/>
<protein>
    <submittedName>
        <fullName evidence="2">Uncharacterized protein LOC113070295</fullName>
    </submittedName>
    <submittedName>
        <fullName evidence="3">Uncharacterized protein LOC113086111</fullName>
    </submittedName>
    <submittedName>
        <fullName evidence="4">Uncharacterized protein LOC113092935</fullName>
    </submittedName>
</protein>
<dbReference type="GeneID" id="113070295"/>
<dbReference type="RefSeq" id="XP_026114515.1">
    <property type="nucleotide sequence ID" value="XM_026258730.1"/>
</dbReference>
<dbReference type="AlphaFoldDB" id="A0A6P6MTA8"/>
<dbReference type="InterPro" id="IPR012340">
    <property type="entry name" value="NA-bd_OB-fold"/>
</dbReference>
<sequence length="422" mass="47776">MNQLPDSISGYVHSVSPIKLSKINSKYFTASLQTDRDTYHHTVIFQCNQQTSWNNAARNCSAIKLMNAKKVPNSNDTKYDIQSTSSTTLEVTQVPFPHKPPKQPHPSTIAEMKTLDAQHHIPTLKAKVTKIESVKNVFFNNTEAEVMNCWITDETGGIQIALWDNFITEVYQGNSYNFTNLMTKRYQQKTFLQSTRHTTITPLKIQISTGPLHQMSEDEISPHKNITSALQGVQINISKHCPKCATLQQDFAPQCAFHRCTKCKMLRSGTAYVTKLGGILEFKENKTELSLTMSNSILKRFLTPLLDLGKTDAQDIEQMFLAMKSLTVTFTQNMQVLQMQETPNDDTDEELLHIEETQLSPEPAALFIPQKTAVKETKHSNDEQFLQIVETESSQEPAALFMPQKRPVTETKHSCKKTKCDT</sequence>
<keyword evidence="1" id="KW-1185">Reference proteome</keyword>
<dbReference type="RefSeq" id="XP_026111110.1">
    <property type="nucleotide sequence ID" value="XM_026255325.1"/>
</dbReference>
<dbReference type="RefSeq" id="XP_026099321.1">
    <property type="nucleotide sequence ID" value="XM_026243536.1"/>
</dbReference>
<evidence type="ECO:0000313" key="1">
    <source>
        <dbReference type="Proteomes" id="UP000515129"/>
    </source>
</evidence>
<evidence type="ECO:0000313" key="3">
    <source>
        <dbReference type="RefSeq" id="XP_026111110.1"/>
    </source>
</evidence>
<dbReference type="KEGG" id="caua:113070295"/>
<evidence type="ECO:0000313" key="4">
    <source>
        <dbReference type="RefSeq" id="XP_026114515.1"/>
    </source>
</evidence>
<organism evidence="1 2">
    <name type="scientific">Carassius auratus</name>
    <name type="common">Goldfish</name>
    <dbReference type="NCBI Taxonomy" id="7957"/>
    <lineage>
        <taxon>Eukaryota</taxon>
        <taxon>Metazoa</taxon>
        <taxon>Chordata</taxon>
        <taxon>Craniata</taxon>
        <taxon>Vertebrata</taxon>
        <taxon>Euteleostomi</taxon>
        <taxon>Actinopterygii</taxon>
        <taxon>Neopterygii</taxon>
        <taxon>Teleostei</taxon>
        <taxon>Ostariophysi</taxon>
        <taxon>Cypriniformes</taxon>
        <taxon>Cyprinidae</taxon>
        <taxon>Cyprininae</taxon>
        <taxon>Carassius</taxon>
    </lineage>
</organism>